<keyword evidence="4 19" id="KW-0813">Transport</keyword>
<evidence type="ECO:0000256" key="6">
    <source>
        <dbReference type="ARBA" id="ARBA00022660"/>
    </source>
</evidence>
<dbReference type="InterPro" id="IPR005797">
    <property type="entry name" value="Cyt_b/b6_N"/>
</dbReference>
<dbReference type="InterPro" id="IPR030689">
    <property type="entry name" value="Cytochrome_b"/>
</dbReference>
<feature type="transmembrane region" description="Helical" evidence="19">
    <location>
        <begin position="230"/>
        <end position="247"/>
    </location>
</feature>
<organism evidence="22">
    <name type="scientific">Eulepethus nanhaiensis</name>
    <dbReference type="NCBI Taxonomy" id="1881687"/>
    <lineage>
        <taxon>Eukaryota</taxon>
        <taxon>Metazoa</taxon>
        <taxon>Spiralia</taxon>
        <taxon>Lophotrochozoa</taxon>
        <taxon>Annelida</taxon>
        <taxon>Polychaeta</taxon>
        <taxon>Errantia</taxon>
        <taxon>Phyllodocida</taxon>
        <taxon>Eulepethidae</taxon>
        <taxon>Eulepethus</taxon>
    </lineage>
</organism>
<dbReference type="Gene3D" id="1.20.810.10">
    <property type="entry name" value="Cytochrome Bc1 Complex, Chain C"/>
    <property type="match status" value="1"/>
</dbReference>
<proteinExistence type="inferred from homology"/>
<evidence type="ECO:0000256" key="3">
    <source>
        <dbReference type="ARBA" id="ARBA00013531"/>
    </source>
</evidence>
<dbReference type="Pfam" id="PF00032">
    <property type="entry name" value="Cytochrom_B_C"/>
    <property type="match status" value="1"/>
</dbReference>
<dbReference type="SUPFAM" id="SSF81648">
    <property type="entry name" value="a domain/subunit of cytochrome bc1 complex (Ubiquinol-cytochrome c reductase)"/>
    <property type="match status" value="1"/>
</dbReference>
<gene>
    <name evidence="22" type="primary">CYTB</name>
</gene>
<dbReference type="CDD" id="cd00284">
    <property type="entry name" value="Cytochrome_b_N"/>
    <property type="match status" value="1"/>
</dbReference>
<comment type="subcellular location">
    <subcellularLocation>
        <location evidence="2">Mitochondrion inner membrane</location>
        <topology evidence="2">Multi-pass membrane protein</topology>
    </subcellularLocation>
</comment>
<dbReference type="InterPro" id="IPR048259">
    <property type="entry name" value="Cytochrome_b_N_euk/bac"/>
</dbReference>
<evidence type="ECO:0000256" key="5">
    <source>
        <dbReference type="ARBA" id="ARBA00022617"/>
    </source>
</evidence>
<feature type="transmembrane region" description="Helical" evidence="19">
    <location>
        <begin position="353"/>
        <end position="377"/>
    </location>
</feature>
<feature type="transmembrane region" description="Helical" evidence="19">
    <location>
        <begin position="141"/>
        <end position="158"/>
    </location>
</feature>
<dbReference type="PANTHER" id="PTHR19271">
    <property type="entry name" value="CYTOCHROME B"/>
    <property type="match status" value="1"/>
</dbReference>
<dbReference type="GO" id="GO:0046872">
    <property type="term" value="F:metal ion binding"/>
    <property type="evidence" value="ECO:0007669"/>
    <property type="project" value="UniProtKB-UniRule"/>
</dbReference>
<feature type="binding site" description="axial binding residue" evidence="18">
    <location>
        <position position="84"/>
    </location>
    <ligand>
        <name>heme b</name>
        <dbReference type="ChEBI" id="CHEBI:60344"/>
        <label>b562</label>
    </ligand>
    <ligandPart>
        <name>Fe</name>
        <dbReference type="ChEBI" id="CHEBI:18248"/>
    </ligandPart>
</feature>
<feature type="binding site" description="axial binding residue" evidence="18">
    <location>
        <position position="197"/>
    </location>
    <ligand>
        <name>heme b</name>
        <dbReference type="ChEBI" id="CHEBI:60344"/>
        <label>b566</label>
    </ligand>
    <ligandPart>
        <name>Fe</name>
        <dbReference type="ChEBI" id="CHEBI:18248"/>
    </ligandPart>
</feature>
<feature type="domain" description="Cytochrome b/b6 N-terminal region profile" evidence="20">
    <location>
        <begin position="2"/>
        <end position="210"/>
    </location>
</feature>
<keyword evidence="8 18" id="KW-0479">Metal-binding</keyword>
<dbReference type="PIRSF" id="PIRSF038885">
    <property type="entry name" value="COB"/>
    <property type="match status" value="1"/>
</dbReference>
<keyword evidence="7 19" id="KW-0812">Transmembrane</keyword>
<comment type="cofactor">
    <cofactor evidence="19">
        <name>heme b</name>
        <dbReference type="ChEBI" id="CHEBI:60344"/>
    </cofactor>
    <text evidence="19">Binds 2 heme groups non-covalently.</text>
</comment>
<feature type="transmembrane region" description="Helical" evidence="19">
    <location>
        <begin position="289"/>
        <end position="309"/>
    </location>
</feature>
<evidence type="ECO:0000256" key="7">
    <source>
        <dbReference type="ARBA" id="ARBA00022692"/>
    </source>
</evidence>
<keyword evidence="10 19" id="KW-0249">Electron transport</keyword>
<dbReference type="PROSITE" id="PS51002">
    <property type="entry name" value="CYTB_NTER"/>
    <property type="match status" value="1"/>
</dbReference>
<feature type="transmembrane region" description="Helical" evidence="19">
    <location>
        <begin position="30"/>
        <end position="52"/>
    </location>
</feature>
<evidence type="ECO:0000256" key="18">
    <source>
        <dbReference type="PIRSR" id="PIRSR038885-2"/>
    </source>
</evidence>
<feature type="binding site" description="axial binding residue" evidence="18">
    <location>
        <position position="98"/>
    </location>
    <ligand>
        <name>heme b</name>
        <dbReference type="ChEBI" id="CHEBI:60344"/>
        <label>b566</label>
    </ligand>
    <ligandPart>
        <name>Fe</name>
        <dbReference type="ChEBI" id="CHEBI:18248"/>
    </ligandPart>
</feature>
<dbReference type="CDD" id="cd00290">
    <property type="entry name" value="cytochrome_b_C"/>
    <property type="match status" value="1"/>
</dbReference>
<evidence type="ECO:0000256" key="15">
    <source>
        <dbReference type="ARBA" id="ARBA00023136"/>
    </source>
</evidence>
<feature type="domain" description="Cytochrome b/b6 C-terminal region profile" evidence="21">
    <location>
        <begin position="211"/>
        <end position="381"/>
    </location>
</feature>
<protein>
    <recommendedName>
        <fullName evidence="3 19">Cytochrome b</fullName>
    </recommendedName>
</protein>
<evidence type="ECO:0000256" key="9">
    <source>
        <dbReference type="ARBA" id="ARBA00022792"/>
    </source>
</evidence>
<evidence type="ECO:0000256" key="2">
    <source>
        <dbReference type="ARBA" id="ARBA00004448"/>
    </source>
</evidence>
<dbReference type="InterPro" id="IPR005798">
    <property type="entry name" value="Cyt_b/b6_C"/>
</dbReference>
<accession>A0A343W6G0</accession>
<feature type="transmembrane region" description="Helical" evidence="19">
    <location>
        <begin position="90"/>
        <end position="108"/>
    </location>
</feature>
<dbReference type="InterPro" id="IPR036150">
    <property type="entry name" value="Cyt_b/b6_C_sf"/>
</dbReference>
<comment type="function">
    <text evidence="1 19">Component of the ubiquinol-cytochrome c reductase complex (complex III or cytochrome b-c1 complex) that is part of the mitochondrial respiratory chain. The b-c1 complex mediates electron transfer from ubiquinol to cytochrome c. Contributes to the generation of a proton gradient across the mitochondrial membrane that is then used for ATP synthesis.</text>
</comment>
<dbReference type="GO" id="GO:0005743">
    <property type="term" value="C:mitochondrial inner membrane"/>
    <property type="evidence" value="ECO:0007669"/>
    <property type="project" value="UniProtKB-SubCell"/>
</dbReference>
<evidence type="ECO:0000256" key="8">
    <source>
        <dbReference type="ARBA" id="ARBA00022723"/>
    </source>
</evidence>
<keyword evidence="14 19" id="KW-0496">Mitochondrion</keyword>
<evidence type="ECO:0000256" key="13">
    <source>
        <dbReference type="ARBA" id="ARBA00023075"/>
    </source>
</evidence>
<feature type="transmembrane region" description="Helical" evidence="19">
    <location>
        <begin position="114"/>
        <end position="134"/>
    </location>
</feature>
<dbReference type="InterPro" id="IPR016174">
    <property type="entry name" value="Di-haem_cyt_TM"/>
</dbReference>
<geneLocation type="mitochondrion" evidence="22"/>
<dbReference type="SUPFAM" id="SSF81342">
    <property type="entry name" value="Transmembrane di-heme cytochromes"/>
    <property type="match status" value="1"/>
</dbReference>
<comment type="cofactor">
    <cofactor evidence="18">
        <name>heme</name>
        <dbReference type="ChEBI" id="CHEBI:30413"/>
    </cofactor>
    <text evidence="18">Binds 2 heme groups non-covalently.</text>
</comment>
<evidence type="ECO:0000256" key="11">
    <source>
        <dbReference type="ARBA" id="ARBA00022989"/>
    </source>
</evidence>
<feature type="binding site" evidence="17">
    <location>
        <position position="202"/>
    </location>
    <ligand>
        <name>a ubiquinone</name>
        <dbReference type="ChEBI" id="CHEBI:16389"/>
    </ligand>
</feature>
<evidence type="ECO:0000256" key="17">
    <source>
        <dbReference type="PIRSR" id="PIRSR038885-1"/>
    </source>
</evidence>
<keyword evidence="5 18" id="KW-0349">Heme</keyword>
<dbReference type="EMBL" id="KY753834">
    <property type="protein sequence ID" value="AVW86182.1"/>
    <property type="molecule type" value="Genomic_DNA"/>
</dbReference>
<keyword evidence="9" id="KW-0999">Mitochondrion inner membrane</keyword>
<keyword evidence="15 19" id="KW-0472">Membrane</keyword>
<evidence type="ECO:0000259" key="21">
    <source>
        <dbReference type="PROSITE" id="PS51003"/>
    </source>
</evidence>
<evidence type="ECO:0000256" key="12">
    <source>
        <dbReference type="ARBA" id="ARBA00023004"/>
    </source>
</evidence>
<dbReference type="PROSITE" id="PS51003">
    <property type="entry name" value="CYTB_CTER"/>
    <property type="match status" value="1"/>
</dbReference>
<dbReference type="AlphaFoldDB" id="A0A343W6G0"/>
<dbReference type="GO" id="GO:0006122">
    <property type="term" value="P:mitochondrial electron transport, ubiquinol to cytochrome c"/>
    <property type="evidence" value="ECO:0007669"/>
    <property type="project" value="TreeGrafter"/>
</dbReference>
<evidence type="ECO:0000259" key="20">
    <source>
        <dbReference type="PROSITE" id="PS51002"/>
    </source>
</evidence>
<sequence>MFSPIRKTHPALKIMNGSLIDLPAPVNLSIWWNFGSMLGICLIIQIATGLFLSMHYTPHVDLAFSSVTHIARDVNYGWLLRNLHANGGSWFFLCLYLHIGRGLYYGSYNMIETWNLGVLLLILAMATAFMGYVLPWGQMSFWGATVITNLFSAIPYVGKTLVEWMWGGFAVDNATLNRFFALHFLFPFLIMGVTILHLLFLHQTGSNNPLGINSNSDKIPFHNYYTTKDIMGFIFLFTTLSLIALFYPNSLGDPENFLPANPLVTPVHIKPEWYFLWAYAILRSIPNKLGGVIAMFAAIFILLIVPIINKQKMQGNAFYPINQIIFWILVTDCCLLTWIGACPVETPYESLGQLFTLLYFILYLINPISSMIWDSLINTYAPTPTKK</sequence>
<dbReference type="FunFam" id="1.20.810.10:FF:000002">
    <property type="entry name" value="Cytochrome b"/>
    <property type="match status" value="1"/>
</dbReference>
<name>A0A343W6G0_9ANNE</name>
<keyword evidence="12 18" id="KW-0408">Iron</keyword>
<feature type="binding site" description="axial binding residue" evidence="18">
    <location>
        <position position="183"/>
    </location>
    <ligand>
        <name>heme b</name>
        <dbReference type="ChEBI" id="CHEBI:60344"/>
        <label>b562</label>
    </ligand>
    <ligandPart>
        <name>Fe</name>
        <dbReference type="ChEBI" id="CHEBI:18248"/>
    </ligandPart>
</feature>
<evidence type="ECO:0000256" key="16">
    <source>
        <dbReference type="ARBA" id="ARBA00061233"/>
    </source>
</evidence>
<dbReference type="GO" id="GO:0016491">
    <property type="term" value="F:oxidoreductase activity"/>
    <property type="evidence" value="ECO:0007669"/>
    <property type="project" value="UniProtKB-UniRule"/>
</dbReference>
<feature type="transmembrane region" description="Helical" evidence="19">
    <location>
        <begin position="178"/>
        <end position="201"/>
    </location>
</feature>
<dbReference type="GO" id="GO:0008121">
    <property type="term" value="F:quinol-cytochrome-c reductase activity"/>
    <property type="evidence" value="ECO:0007669"/>
    <property type="project" value="InterPro"/>
</dbReference>
<evidence type="ECO:0000256" key="4">
    <source>
        <dbReference type="ARBA" id="ARBA00022448"/>
    </source>
</evidence>
<keyword evidence="13" id="KW-0830">Ubiquinone</keyword>
<keyword evidence="11 19" id="KW-1133">Transmembrane helix</keyword>
<keyword evidence="6 19" id="KW-0679">Respiratory chain</keyword>
<evidence type="ECO:0000256" key="1">
    <source>
        <dbReference type="ARBA" id="ARBA00002566"/>
    </source>
</evidence>
<evidence type="ECO:0000256" key="10">
    <source>
        <dbReference type="ARBA" id="ARBA00022982"/>
    </source>
</evidence>
<reference evidence="22" key="1">
    <citation type="journal article" date="2018" name="Mol. Phylogenet. Evol.">
        <title>Phylogeny, evolution and mitochondrial gene order rearrangement in scale worms (Aphroditiformia, Annelida).</title>
        <authorList>
            <person name="Zhang Y."/>
            <person name="Sun J."/>
            <person name="Rouse G.W."/>
            <person name="Wiklund H."/>
            <person name="Pleijel F."/>
            <person name="Watanabe H.K."/>
            <person name="Chen C."/>
            <person name="Qian P.-Y."/>
            <person name="Qiu J.-W."/>
        </authorList>
    </citation>
    <scope>NUCLEOTIDE SEQUENCE</scope>
</reference>
<comment type="similarity">
    <text evidence="16 19">Belongs to the cytochrome b family.</text>
</comment>
<feature type="transmembrane region" description="Helical" evidence="19">
    <location>
        <begin position="321"/>
        <end position="341"/>
    </location>
</feature>
<dbReference type="InterPro" id="IPR048260">
    <property type="entry name" value="Cytochrome_b_C_euk/bac"/>
</dbReference>
<dbReference type="PANTHER" id="PTHR19271:SF16">
    <property type="entry name" value="CYTOCHROME B"/>
    <property type="match status" value="1"/>
</dbReference>
<dbReference type="InterPro" id="IPR027387">
    <property type="entry name" value="Cytb/b6-like_sf"/>
</dbReference>
<evidence type="ECO:0000256" key="19">
    <source>
        <dbReference type="RuleBase" id="RU362117"/>
    </source>
</evidence>
<dbReference type="Pfam" id="PF00033">
    <property type="entry name" value="Cytochrome_B"/>
    <property type="match status" value="1"/>
</dbReference>
<dbReference type="GO" id="GO:0045275">
    <property type="term" value="C:respiratory chain complex III"/>
    <property type="evidence" value="ECO:0007669"/>
    <property type="project" value="InterPro"/>
</dbReference>
<evidence type="ECO:0000256" key="14">
    <source>
        <dbReference type="ARBA" id="ARBA00023128"/>
    </source>
</evidence>
<evidence type="ECO:0000313" key="22">
    <source>
        <dbReference type="EMBL" id="AVW86182.1"/>
    </source>
</evidence>